<dbReference type="Gene3D" id="1.20.1290.10">
    <property type="entry name" value="AhpD-like"/>
    <property type="match status" value="1"/>
</dbReference>
<reference evidence="1 2" key="1">
    <citation type="submission" date="2020-08" db="EMBL/GenBank/DDBJ databases">
        <title>Above-ground endophytic microbial communities from plants in different locations in the United States.</title>
        <authorList>
            <person name="Frank C."/>
        </authorList>
    </citation>
    <scope>NUCLEOTIDE SEQUENCE [LARGE SCALE GENOMIC DNA]</scope>
    <source>
        <strain evidence="1 2">WP4_2_2</strain>
    </source>
</reference>
<dbReference type="SUPFAM" id="SSF69118">
    <property type="entry name" value="AhpD-like"/>
    <property type="match status" value="1"/>
</dbReference>
<organism evidence="1 2">
    <name type="scientific">Paraburkholderia bannensis</name>
    <dbReference type="NCBI Taxonomy" id="765414"/>
    <lineage>
        <taxon>Bacteria</taxon>
        <taxon>Pseudomonadati</taxon>
        <taxon>Pseudomonadota</taxon>
        <taxon>Betaproteobacteria</taxon>
        <taxon>Burkholderiales</taxon>
        <taxon>Burkholderiaceae</taxon>
        <taxon>Paraburkholderia</taxon>
    </lineage>
</organism>
<sequence>MAGFTPMAIPFALRLSCIQYVYRTLHINTGFRIIPMTTFNATQAVSPALTRYTTDTVLDGLWKRSPLSPRDRSIVTVSALPTARARRFRITSTVPWTTA</sequence>
<accession>A0A7W9TZF4</accession>
<dbReference type="RefSeq" id="WP_409258795.1">
    <property type="nucleotide sequence ID" value="NZ_JACHBW010000008.1"/>
</dbReference>
<evidence type="ECO:0000313" key="1">
    <source>
        <dbReference type="EMBL" id="MBB6103190.1"/>
    </source>
</evidence>
<protein>
    <submittedName>
        <fullName evidence="1">Uncharacterized protein</fullName>
    </submittedName>
</protein>
<dbReference type="EMBL" id="JACHBW010000008">
    <property type="protein sequence ID" value="MBB6103190.1"/>
    <property type="molecule type" value="Genomic_DNA"/>
</dbReference>
<keyword evidence="2" id="KW-1185">Reference proteome</keyword>
<proteinExistence type="predicted"/>
<gene>
    <name evidence="1" type="ORF">F4827_003045</name>
</gene>
<dbReference type="Proteomes" id="UP000571554">
    <property type="component" value="Unassembled WGS sequence"/>
</dbReference>
<evidence type="ECO:0000313" key="2">
    <source>
        <dbReference type="Proteomes" id="UP000571554"/>
    </source>
</evidence>
<name>A0A7W9TZF4_9BURK</name>
<comment type="caution">
    <text evidence="1">The sequence shown here is derived from an EMBL/GenBank/DDBJ whole genome shotgun (WGS) entry which is preliminary data.</text>
</comment>
<dbReference type="AlphaFoldDB" id="A0A7W9TZF4"/>
<dbReference type="InterPro" id="IPR029032">
    <property type="entry name" value="AhpD-like"/>
</dbReference>